<sequence length="37" mass="4013">MGSGNMPRHPHGKDQLVCFSARPPNPASFNFASQNTI</sequence>
<name>A0A0E9XNE3_ANGAN</name>
<reference evidence="2" key="2">
    <citation type="journal article" date="2015" name="Fish Shellfish Immunol.">
        <title>Early steps in the European eel (Anguilla anguilla)-Vibrio vulnificus interaction in the gills: Role of the RtxA13 toxin.</title>
        <authorList>
            <person name="Callol A."/>
            <person name="Pajuelo D."/>
            <person name="Ebbesson L."/>
            <person name="Teles M."/>
            <person name="MacKenzie S."/>
            <person name="Amaro C."/>
        </authorList>
    </citation>
    <scope>NUCLEOTIDE SEQUENCE</scope>
</reference>
<evidence type="ECO:0000313" key="2">
    <source>
        <dbReference type="EMBL" id="JAI03351.1"/>
    </source>
</evidence>
<feature type="region of interest" description="Disordered" evidence="1">
    <location>
        <begin position="1"/>
        <end position="37"/>
    </location>
</feature>
<accession>A0A0E9XNE3</accession>
<dbReference type="EMBL" id="GBXM01005227">
    <property type="protein sequence ID" value="JAI03351.1"/>
    <property type="molecule type" value="Transcribed_RNA"/>
</dbReference>
<protein>
    <submittedName>
        <fullName evidence="2">Uncharacterized protein</fullName>
    </submittedName>
</protein>
<reference evidence="2" key="1">
    <citation type="submission" date="2014-11" db="EMBL/GenBank/DDBJ databases">
        <authorList>
            <person name="Amaro Gonzalez C."/>
        </authorList>
    </citation>
    <scope>NUCLEOTIDE SEQUENCE</scope>
</reference>
<evidence type="ECO:0000256" key="1">
    <source>
        <dbReference type="SAM" id="MobiDB-lite"/>
    </source>
</evidence>
<proteinExistence type="predicted"/>
<dbReference type="AlphaFoldDB" id="A0A0E9XNE3"/>
<feature type="compositionally biased region" description="Polar residues" evidence="1">
    <location>
        <begin position="27"/>
        <end position="37"/>
    </location>
</feature>
<organism evidence="2">
    <name type="scientific">Anguilla anguilla</name>
    <name type="common">European freshwater eel</name>
    <name type="synonym">Muraena anguilla</name>
    <dbReference type="NCBI Taxonomy" id="7936"/>
    <lineage>
        <taxon>Eukaryota</taxon>
        <taxon>Metazoa</taxon>
        <taxon>Chordata</taxon>
        <taxon>Craniata</taxon>
        <taxon>Vertebrata</taxon>
        <taxon>Euteleostomi</taxon>
        <taxon>Actinopterygii</taxon>
        <taxon>Neopterygii</taxon>
        <taxon>Teleostei</taxon>
        <taxon>Anguilliformes</taxon>
        <taxon>Anguillidae</taxon>
        <taxon>Anguilla</taxon>
    </lineage>
</organism>